<feature type="region of interest" description="Disordered" evidence="1">
    <location>
        <begin position="1"/>
        <end position="21"/>
    </location>
</feature>
<feature type="transmembrane region" description="Helical" evidence="2">
    <location>
        <begin position="246"/>
        <end position="270"/>
    </location>
</feature>
<evidence type="ECO:0008006" key="5">
    <source>
        <dbReference type="Google" id="ProtNLM"/>
    </source>
</evidence>
<accession>A0A3L7AWM9</accession>
<feature type="transmembrane region" description="Helical" evidence="2">
    <location>
        <begin position="135"/>
        <end position="154"/>
    </location>
</feature>
<name>A0A3L7AWM9_9MICO</name>
<evidence type="ECO:0000256" key="1">
    <source>
        <dbReference type="SAM" id="MobiDB-lite"/>
    </source>
</evidence>
<keyword evidence="2" id="KW-0472">Membrane</keyword>
<evidence type="ECO:0000313" key="4">
    <source>
        <dbReference type="Proteomes" id="UP000269438"/>
    </source>
</evidence>
<reference evidence="3 4" key="1">
    <citation type="submission" date="2018-10" db="EMBL/GenBank/DDBJ databases">
        <authorList>
            <person name="Li J."/>
        </authorList>
    </citation>
    <scope>NUCLEOTIDE SEQUENCE [LARGE SCALE GENOMIC DNA]</scope>
    <source>
        <strain evidence="3 4">JCM 11654</strain>
    </source>
</reference>
<evidence type="ECO:0000313" key="3">
    <source>
        <dbReference type="EMBL" id="RLP83961.1"/>
    </source>
</evidence>
<proteinExistence type="predicted"/>
<keyword evidence="2" id="KW-0812">Transmembrane</keyword>
<dbReference type="EMBL" id="RCUY01000002">
    <property type="protein sequence ID" value="RLP83961.1"/>
    <property type="molecule type" value="Genomic_DNA"/>
</dbReference>
<dbReference type="Proteomes" id="UP000269438">
    <property type="component" value="Unassembled WGS sequence"/>
</dbReference>
<feature type="transmembrane region" description="Helical" evidence="2">
    <location>
        <begin position="217"/>
        <end position="240"/>
    </location>
</feature>
<comment type="caution">
    <text evidence="3">The sequence shown here is derived from an EMBL/GenBank/DDBJ whole genome shotgun (WGS) entry which is preliminary data.</text>
</comment>
<dbReference type="Pfam" id="PF09819">
    <property type="entry name" value="ABC_cobalt"/>
    <property type="match status" value="1"/>
</dbReference>
<gene>
    <name evidence="3" type="ORF">D9V34_03940</name>
</gene>
<feature type="transmembrane region" description="Helical" evidence="2">
    <location>
        <begin position="112"/>
        <end position="129"/>
    </location>
</feature>
<dbReference type="OrthoDB" id="3292509at2"/>
<protein>
    <recommendedName>
        <fullName evidence="5">Acyl esterase</fullName>
    </recommendedName>
</protein>
<feature type="transmembrane region" description="Helical" evidence="2">
    <location>
        <begin position="189"/>
        <end position="208"/>
    </location>
</feature>
<feature type="transmembrane region" description="Helical" evidence="2">
    <location>
        <begin position="166"/>
        <end position="183"/>
    </location>
</feature>
<keyword evidence="2" id="KW-1133">Transmembrane helix</keyword>
<sequence>MQMKTERISAQTIAGAEGPDIPAIPWERAAKNVATTAADTPRSASTRLLVSTTGILPEFSPRILDTQGIRCSGRGPGVTLDCGLPTGSTKLEGNPHFFRREHTHMHRTNTRLLLTCAAIGVGSGIPLGITGYLHVVVLATIPILYGLLISVYFLPGIIAQWLLRRPGVAVITGFVAGLTSSAIDPTQWTRHIGTGLLIGLIQELPFVFTRFRYWPSWLYYVGALFGGGALAAILALAFNISKFDVVSQVIFVVLFVLGPVLFTWLAQLLAARISKTGVMRGLEYPRDRRGSKATA</sequence>
<dbReference type="InterPro" id="IPR017195">
    <property type="entry name" value="ABC_thiamin-permease_prd"/>
</dbReference>
<dbReference type="AlphaFoldDB" id="A0A3L7AWM9"/>
<keyword evidence="4" id="KW-1185">Reference proteome</keyword>
<organism evidence="3 4">
    <name type="scientific">Mycetocola lacteus</name>
    <dbReference type="NCBI Taxonomy" id="76637"/>
    <lineage>
        <taxon>Bacteria</taxon>
        <taxon>Bacillati</taxon>
        <taxon>Actinomycetota</taxon>
        <taxon>Actinomycetes</taxon>
        <taxon>Micrococcales</taxon>
        <taxon>Microbacteriaceae</taxon>
        <taxon>Mycetocola</taxon>
    </lineage>
</organism>
<evidence type="ECO:0000256" key="2">
    <source>
        <dbReference type="SAM" id="Phobius"/>
    </source>
</evidence>